<dbReference type="Pfam" id="PF12796">
    <property type="entry name" value="Ank_2"/>
    <property type="match status" value="2"/>
</dbReference>
<dbReference type="SUPFAM" id="SSF48403">
    <property type="entry name" value="Ankyrin repeat"/>
    <property type="match status" value="1"/>
</dbReference>
<protein>
    <submittedName>
        <fullName evidence="1">Ankyrin containing protein</fullName>
    </submittedName>
</protein>
<evidence type="ECO:0000313" key="1">
    <source>
        <dbReference type="EMBL" id="EGG14239.1"/>
    </source>
</evidence>
<reference evidence="2" key="1">
    <citation type="journal article" date="2011" name="Genome Res.">
        <title>Phylogeny-wide analysis of social amoeba genomes highlights ancient origins for complex intercellular communication.</title>
        <authorList>
            <person name="Heidel A.J."/>
            <person name="Lawal H.M."/>
            <person name="Felder M."/>
            <person name="Schilde C."/>
            <person name="Helps N.R."/>
            <person name="Tunggal B."/>
            <person name="Rivero F."/>
            <person name="John U."/>
            <person name="Schleicher M."/>
            <person name="Eichinger L."/>
            <person name="Platzer M."/>
            <person name="Noegel A.A."/>
            <person name="Schaap P."/>
            <person name="Gloeckner G."/>
        </authorList>
    </citation>
    <scope>NUCLEOTIDE SEQUENCE [LARGE SCALE GENOMIC DNA]</scope>
    <source>
        <strain evidence="2">SH3</strain>
    </source>
</reference>
<accession>F4QF85</accession>
<dbReference type="Gene3D" id="1.25.40.20">
    <property type="entry name" value="Ankyrin repeat-containing domain"/>
    <property type="match status" value="4"/>
</dbReference>
<dbReference type="EMBL" id="GL883029">
    <property type="protein sequence ID" value="EGG14239.1"/>
    <property type="molecule type" value="Genomic_DNA"/>
</dbReference>
<dbReference type="PANTHER" id="PTHR46586:SF3">
    <property type="entry name" value="ANKYRIN REPEAT-CONTAINING PROTEIN"/>
    <property type="match status" value="1"/>
</dbReference>
<gene>
    <name evidence="1" type="ORF">DFA_12009</name>
</gene>
<sequence length="576" mass="65228">MESSSIITFQYIFRVPYIRSKVIDFIDELPKTTTKRVSSFQTNRPAYIKGKVLISQSPVQWFEYFALPWDFIKHYLPKETLGHIDQQARSTLINRYLCHPNATLSTLVHLLQWSPDFVLDGSKTIPNILVNGQYEIMVHLVQLYPLVCNGGAIDKQAIVKASESGNVQLVSWLYKEYPDIKWVKPSLNVICLNGHFDLVQWLHENKKKVICTADAMDNSAKNNHLSIVQYLYHNRTEGCTDYAIDAASVGHFEVIKLIHESYKDCGKVLWTCQALDTAAKYNRLDILMYLIENNPNNSTIGCTTRAMDGASANGHLDMVKWLNTNRTEGCSKKAIDNAAMGGHLDVIQFLTENRSVEFTFVARENASRMGHLECLKYLYQNIKEGDSMFAGFSDFSFIARNGHLNILEYLLEHAPKHSTNYALEWASTKGHLKVVEFLLKNMSRDLVKRDIVQAMSSAAQHGHIEVVKLFDSYYHQVAGLSLGSFSHTCFFAAAFGQLQILKFLFSKGYAHSVNDVNEAATQGYLDIVEFLLNQPSSSNISQTPMNNAIEMGHLGVVKYIYEHKRHVGCSLLKIVI</sequence>
<dbReference type="RefSeq" id="XP_004350948.1">
    <property type="nucleotide sequence ID" value="XM_004350896.1"/>
</dbReference>
<organism evidence="1 2">
    <name type="scientific">Cavenderia fasciculata</name>
    <name type="common">Slime mold</name>
    <name type="synonym">Dictyostelium fasciculatum</name>
    <dbReference type="NCBI Taxonomy" id="261658"/>
    <lineage>
        <taxon>Eukaryota</taxon>
        <taxon>Amoebozoa</taxon>
        <taxon>Evosea</taxon>
        <taxon>Eumycetozoa</taxon>
        <taxon>Dictyostelia</taxon>
        <taxon>Acytosteliales</taxon>
        <taxon>Cavenderiaceae</taxon>
        <taxon>Cavenderia</taxon>
    </lineage>
</organism>
<dbReference type="Proteomes" id="UP000007797">
    <property type="component" value="Unassembled WGS sequence"/>
</dbReference>
<dbReference type="GeneID" id="14865597"/>
<keyword evidence="2" id="KW-1185">Reference proteome</keyword>
<dbReference type="InterPro" id="IPR036770">
    <property type="entry name" value="Ankyrin_rpt-contain_sf"/>
</dbReference>
<name>F4QF85_CACFS</name>
<dbReference type="PANTHER" id="PTHR46586">
    <property type="entry name" value="ANKYRIN REPEAT-CONTAINING PROTEIN"/>
    <property type="match status" value="1"/>
</dbReference>
<dbReference type="Pfam" id="PF13637">
    <property type="entry name" value="Ank_4"/>
    <property type="match status" value="2"/>
</dbReference>
<dbReference type="InterPro" id="IPR002110">
    <property type="entry name" value="Ankyrin_rpt"/>
</dbReference>
<dbReference type="InterPro" id="IPR052050">
    <property type="entry name" value="SecEffector_AnkRepeat"/>
</dbReference>
<evidence type="ECO:0000313" key="2">
    <source>
        <dbReference type="Proteomes" id="UP000007797"/>
    </source>
</evidence>
<dbReference type="KEGG" id="dfa:DFA_12009"/>
<dbReference type="STRING" id="1054147.F4QF85"/>
<dbReference type="SUPFAM" id="SSF140860">
    <property type="entry name" value="Pseudo ankyrin repeat-like"/>
    <property type="match status" value="1"/>
</dbReference>
<dbReference type="SMART" id="SM00248">
    <property type="entry name" value="ANK"/>
    <property type="match status" value="7"/>
</dbReference>
<proteinExistence type="predicted"/>
<dbReference type="OrthoDB" id="24201at2759"/>
<dbReference type="AlphaFoldDB" id="F4QF85"/>